<dbReference type="PANTHER" id="PTHR13789:SF309">
    <property type="entry name" value="PUTATIVE (AFU_ORTHOLOGUE AFUA_6G14510)-RELATED"/>
    <property type="match status" value="1"/>
</dbReference>
<evidence type="ECO:0000256" key="3">
    <source>
        <dbReference type="ARBA" id="ARBA00023002"/>
    </source>
</evidence>
<dbReference type="OrthoDB" id="16820at2759"/>
<dbReference type="Proteomes" id="UP000214365">
    <property type="component" value="Unassembled WGS sequence"/>
</dbReference>
<evidence type="ECO:0000313" key="7">
    <source>
        <dbReference type="Proteomes" id="UP000214365"/>
    </source>
</evidence>
<dbReference type="GO" id="GO:0004497">
    <property type="term" value="F:monooxygenase activity"/>
    <property type="evidence" value="ECO:0007669"/>
    <property type="project" value="UniProtKB-KW"/>
</dbReference>
<dbReference type="PANTHER" id="PTHR13789">
    <property type="entry name" value="MONOOXYGENASE"/>
    <property type="match status" value="1"/>
</dbReference>
<evidence type="ECO:0000256" key="1">
    <source>
        <dbReference type="ARBA" id="ARBA00007992"/>
    </source>
</evidence>
<organism evidence="6 7">
    <name type="scientific">Talaromyces atroroseus</name>
    <dbReference type="NCBI Taxonomy" id="1441469"/>
    <lineage>
        <taxon>Eukaryota</taxon>
        <taxon>Fungi</taxon>
        <taxon>Dikarya</taxon>
        <taxon>Ascomycota</taxon>
        <taxon>Pezizomycotina</taxon>
        <taxon>Eurotiomycetes</taxon>
        <taxon>Eurotiomycetidae</taxon>
        <taxon>Eurotiales</taxon>
        <taxon>Trichocomaceae</taxon>
        <taxon>Talaromyces</taxon>
        <taxon>Talaromyces sect. Trachyspermi</taxon>
    </lineage>
</organism>
<dbReference type="STRING" id="1441469.A0A1Q5QBZ9"/>
<name>A0A1Q5QBZ9_TALAT</name>
<keyword evidence="2" id="KW-0285">Flavoprotein</keyword>
<comment type="caution">
    <text evidence="6">The sequence shown here is derived from an EMBL/GenBank/DDBJ whole genome shotgun (WGS) entry which is preliminary data.</text>
</comment>
<dbReference type="RefSeq" id="XP_020123557.1">
    <property type="nucleotide sequence ID" value="XM_020261712.1"/>
</dbReference>
<dbReference type="EMBL" id="LFMY01000002">
    <property type="protein sequence ID" value="OKL63436.1"/>
    <property type="molecule type" value="Genomic_DNA"/>
</dbReference>
<proteinExistence type="inferred from homology"/>
<dbReference type="InterPro" id="IPR036188">
    <property type="entry name" value="FAD/NAD-bd_sf"/>
</dbReference>
<reference evidence="6 7" key="1">
    <citation type="submission" date="2015-06" db="EMBL/GenBank/DDBJ databases">
        <title>Talaromyces atroroseus IBT 11181 draft genome.</title>
        <authorList>
            <person name="Rasmussen K.B."/>
            <person name="Rasmussen S."/>
            <person name="Petersen B."/>
            <person name="Sicheritz-Ponten T."/>
            <person name="Mortensen U.H."/>
            <person name="Thrane U."/>
        </authorList>
    </citation>
    <scope>NUCLEOTIDE SEQUENCE [LARGE SCALE GENOMIC DNA]</scope>
    <source>
        <strain evidence="6 7">IBT 11181</strain>
    </source>
</reference>
<feature type="domain" description="FAD-dependent oxidoreductase 2 FAD-binding" evidence="5">
    <location>
        <begin position="10"/>
        <end position="43"/>
    </location>
</feature>
<dbReference type="SUPFAM" id="SSF51905">
    <property type="entry name" value="FAD/NAD(P)-binding domain"/>
    <property type="match status" value="1"/>
</dbReference>
<protein>
    <recommendedName>
        <fullName evidence="5">FAD-dependent oxidoreductase 2 FAD-binding domain-containing protein</fullName>
    </recommendedName>
</protein>
<sequence length="151" mass="16541">MAAPEPPLHLIIIGGGLCGLSAAIATRLAGNRVTVLESVPEFREVLKLPLQNISEMRRFNGEWLDERTQYAEEIEGRHGSPLWYQHRADLQVAMAEKAMELGVVIKLGCKVSGVNYGEQRPQTEEISVSIEGGEMRGISCLLPMASDQILG</sequence>
<comment type="similarity">
    <text evidence="1">Belongs to the paxM FAD-dependent monooxygenase family.</text>
</comment>
<dbReference type="GeneID" id="31001743"/>
<dbReference type="Gene3D" id="3.50.50.60">
    <property type="entry name" value="FAD/NAD(P)-binding domain"/>
    <property type="match status" value="1"/>
</dbReference>
<dbReference type="Pfam" id="PF00890">
    <property type="entry name" value="FAD_binding_2"/>
    <property type="match status" value="1"/>
</dbReference>
<dbReference type="AlphaFoldDB" id="A0A1Q5QBZ9"/>
<keyword evidence="7" id="KW-1185">Reference proteome</keyword>
<keyword evidence="4" id="KW-0503">Monooxygenase</keyword>
<keyword evidence="3" id="KW-0560">Oxidoreductase</keyword>
<gene>
    <name evidence="6" type="ORF">UA08_01988</name>
</gene>
<dbReference type="InterPro" id="IPR050493">
    <property type="entry name" value="FAD-dep_Monooxygenase_BioMet"/>
</dbReference>
<evidence type="ECO:0000313" key="6">
    <source>
        <dbReference type="EMBL" id="OKL63436.1"/>
    </source>
</evidence>
<evidence type="ECO:0000256" key="4">
    <source>
        <dbReference type="ARBA" id="ARBA00023033"/>
    </source>
</evidence>
<accession>A0A1Q5QBZ9</accession>
<evidence type="ECO:0000259" key="5">
    <source>
        <dbReference type="Pfam" id="PF00890"/>
    </source>
</evidence>
<evidence type="ECO:0000256" key="2">
    <source>
        <dbReference type="ARBA" id="ARBA00022630"/>
    </source>
</evidence>
<dbReference type="InterPro" id="IPR003953">
    <property type="entry name" value="FAD-dep_OxRdtase_2_FAD-bd"/>
</dbReference>